<dbReference type="NCBIfam" id="TIGR01710">
    <property type="entry name" value="typeII_sec_gspG"/>
    <property type="match status" value="1"/>
</dbReference>
<dbReference type="InterPro" id="IPR013545">
    <property type="entry name" value="T2SS_protein-GspG_C"/>
</dbReference>
<dbReference type="InterPro" id="IPR045584">
    <property type="entry name" value="Pilin-like"/>
</dbReference>
<keyword evidence="6" id="KW-0997">Cell inner membrane</keyword>
<sequence>MKINNSKKAFTLIEIMVVIIILGLLAAFVVPNVTGKSDEAKQKLVCVQMKSLNESLKMFRVDNGSYPTTEESLNALIANPDPDTYTTYSENGYIEGKKLPQDPWNRPYIYLNLEDKIELISLGSDGKEGGNGADKDQKLSECR</sequence>
<dbReference type="GO" id="GO:0005886">
    <property type="term" value="C:plasma membrane"/>
    <property type="evidence" value="ECO:0007669"/>
    <property type="project" value="UniProtKB-SubCell"/>
</dbReference>
<evidence type="ECO:0000256" key="11">
    <source>
        <dbReference type="SAM" id="Phobius"/>
    </source>
</evidence>
<dbReference type="AlphaFoldDB" id="E4TXH1"/>
<feature type="transmembrane region" description="Helical" evidence="11">
    <location>
        <begin position="12"/>
        <end position="30"/>
    </location>
</feature>
<reference evidence="13 14" key="1">
    <citation type="journal article" date="2012" name="Stand. Genomic Sci.">
        <title>Complete genome sequence of the sulfur compounds oxidizing chemolithoautotroph Sulfuricurvum kujiense type strain (YK-1(T)).</title>
        <authorList>
            <person name="Han C."/>
            <person name="Kotsyurbenko O."/>
            <person name="Chertkov O."/>
            <person name="Held B."/>
            <person name="Lapidus A."/>
            <person name="Nolan M."/>
            <person name="Lucas S."/>
            <person name="Hammon N."/>
            <person name="Deshpande S."/>
            <person name="Cheng J.F."/>
            <person name="Tapia R."/>
            <person name="Goodwin L.A."/>
            <person name="Pitluck S."/>
            <person name="Liolios K."/>
            <person name="Pagani I."/>
            <person name="Ivanova N."/>
            <person name="Mavromatis K."/>
            <person name="Mikhailova N."/>
            <person name="Pati A."/>
            <person name="Chen A."/>
            <person name="Palaniappan K."/>
            <person name="Land M."/>
            <person name="Hauser L."/>
            <person name="Chang Y.J."/>
            <person name="Jeffries C.D."/>
            <person name="Brambilla E.M."/>
            <person name="Rohde M."/>
            <person name="Spring S."/>
            <person name="Sikorski J."/>
            <person name="Goker M."/>
            <person name="Woyke T."/>
            <person name="Bristow J."/>
            <person name="Eisen J.A."/>
            <person name="Markowitz V."/>
            <person name="Hugenholtz P."/>
            <person name="Kyrpides N.C."/>
            <person name="Klenk H.P."/>
            <person name="Detter J.C."/>
        </authorList>
    </citation>
    <scope>NUCLEOTIDE SEQUENCE [LARGE SCALE GENOMIC DNA]</scope>
    <source>
        <strain evidence="14">ATCC BAA-921 / DSM 16994 / JCM 11577 / YK-1</strain>
    </source>
</reference>
<evidence type="ECO:0000313" key="14">
    <source>
        <dbReference type="Proteomes" id="UP000008721"/>
    </source>
</evidence>
<keyword evidence="7 11" id="KW-0812">Transmembrane</keyword>
<feature type="domain" description="Type II secretion system protein GspG C-terminal" evidence="12">
    <location>
        <begin position="32"/>
        <end position="136"/>
    </location>
</feature>
<evidence type="ECO:0000259" key="12">
    <source>
        <dbReference type="Pfam" id="PF08334"/>
    </source>
</evidence>
<feature type="compositionally biased region" description="Basic and acidic residues" evidence="10">
    <location>
        <begin position="125"/>
        <end position="143"/>
    </location>
</feature>
<evidence type="ECO:0000256" key="4">
    <source>
        <dbReference type="ARBA" id="ARBA00022475"/>
    </source>
</evidence>
<keyword evidence="14" id="KW-1185">Reference proteome</keyword>
<accession>E4TXH1</accession>
<evidence type="ECO:0000256" key="3">
    <source>
        <dbReference type="ARBA" id="ARBA00020042"/>
    </source>
</evidence>
<dbReference type="PANTHER" id="PTHR30093:SF44">
    <property type="entry name" value="TYPE II SECRETION SYSTEM CORE PROTEIN G"/>
    <property type="match status" value="1"/>
</dbReference>
<dbReference type="InterPro" id="IPR012902">
    <property type="entry name" value="N_methyl_site"/>
</dbReference>
<feature type="region of interest" description="Disordered" evidence="10">
    <location>
        <begin position="124"/>
        <end position="143"/>
    </location>
</feature>
<keyword evidence="8 11" id="KW-1133">Transmembrane helix</keyword>
<dbReference type="Pfam" id="PF08334">
    <property type="entry name" value="T2SSG"/>
    <property type="match status" value="1"/>
</dbReference>
<evidence type="ECO:0000256" key="1">
    <source>
        <dbReference type="ARBA" id="ARBA00004377"/>
    </source>
</evidence>
<dbReference type="PRINTS" id="PR00813">
    <property type="entry name" value="BCTERIALGSPG"/>
</dbReference>
<evidence type="ECO:0000256" key="2">
    <source>
        <dbReference type="ARBA" id="ARBA00009984"/>
    </source>
</evidence>
<evidence type="ECO:0000256" key="10">
    <source>
        <dbReference type="SAM" id="MobiDB-lite"/>
    </source>
</evidence>
<dbReference type="InterPro" id="IPR010054">
    <property type="entry name" value="Type2_sec_GspG"/>
</dbReference>
<gene>
    <name evidence="13" type="ordered locus">Sulku_1217</name>
</gene>
<evidence type="ECO:0000256" key="6">
    <source>
        <dbReference type="ARBA" id="ARBA00022519"/>
    </source>
</evidence>
<dbReference type="RefSeq" id="WP_013460077.1">
    <property type="nucleotide sequence ID" value="NC_014762.1"/>
</dbReference>
<dbReference type="EMBL" id="CP002355">
    <property type="protein sequence ID" value="ADR33880.1"/>
    <property type="molecule type" value="Genomic_DNA"/>
</dbReference>
<protein>
    <recommendedName>
        <fullName evidence="3">Type II secretion system core protein G</fullName>
    </recommendedName>
</protein>
<dbReference type="InterPro" id="IPR000983">
    <property type="entry name" value="Bac_GSPG_pilin"/>
</dbReference>
<dbReference type="Proteomes" id="UP000008721">
    <property type="component" value="Chromosome"/>
</dbReference>
<dbReference type="PANTHER" id="PTHR30093">
    <property type="entry name" value="GENERAL SECRETION PATHWAY PROTEIN G"/>
    <property type="match status" value="1"/>
</dbReference>
<evidence type="ECO:0000256" key="9">
    <source>
        <dbReference type="ARBA" id="ARBA00023136"/>
    </source>
</evidence>
<proteinExistence type="inferred from homology"/>
<dbReference type="eggNOG" id="COG2165">
    <property type="taxonomic scope" value="Bacteria"/>
</dbReference>
<keyword evidence="9 11" id="KW-0472">Membrane</keyword>
<dbReference type="Pfam" id="PF07963">
    <property type="entry name" value="N_methyl"/>
    <property type="match status" value="1"/>
</dbReference>
<dbReference type="OrthoDB" id="9795612at2"/>
<name>E4TXH1_SULKY</name>
<organism evidence="13 14">
    <name type="scientific">Sulfuricurvum kujiense (strain ATCC BAA-921 / DSM 16994 / JCM 11577 / YK-1)</name>
    <dbReference type="NCBI Taxonomy" id="709032"/>
    <lineage>
        <taxon>Bacteria</taxon>
        <taxon>Pseudomonadati</taxon>
        <taxon>Campylobacterota</taxon>
        <taxon>Epsilonproteobacteria</taxon>
        <taxon>Campylobacterales</taxon>
        <taxon>Sulfurimonadaceae</taxon>
        <taxon>Sulfuricurvum</taxon>
    </lineage>
</organism>
<evidence type="ECO:0000256" key="8">
    <source>
        <dbReference type="ARBA" id="ARBA00022989"/>
    </source>
</evidence>
<keyword evidence="4" id="KW-1003">Cell membrane</keyword>
<comment type="subcellular location">
    <subcellularLocation>
        <location evidence="1">Cell inner membrane</location>
        <topology evidence="1">Single-pass membrane protein</topology>
    </subcellularLocation>
</comment>
<dbReference type="KEGG" id="sku:Sulku_1217"/>
<dbReference type="NCBIfam" id="TIGR02532">
    <property type="entry name" value="IV_pilin_GFxxxE"/>
    <property type="match status" value="1"/>
</dbReference>
<keyword evidence="5" id="KW-0488">Methylation</keyword>
<dbReference type="SUPFAM" id="SSF54523">
    <property type="entry name" value="Pili subunits"/>
    <property type="match status" value="1"/>
</dbReference>
<dbReference type="GO" id="GO:0015627">
    <property type="term" value="C:type II protein secretion system complex"/>
    <property type="evidence" value="ECO:0007669"/>
    <property type="project" value="InterPro"/>
</dbReference>
<dbReference type="Gene3D" id="3.30.700.10">
    <property type="entry name" value="Glycoprotein, Type 4 Pilin"/>
    <property type="match status" value="1"/>
</dbReference>
<evidence type="ECO:0000313" key="13">
    <source>
        <dbReference type="EMBL" id="ADR33880.1"/>
    </source>
</evidence>
<dbReference type="STRING" id="709032.Sulku_1217"/>
<evidence type="ECO:0000256" key="5">
    <source>
        <dbReference type="ARBA" id="ARBA00022481"/>
    </source>
</evidence>
<evidence type="ECO:0000256" key="7">
    <source>
        <dbReference type="ARBA" id="ARBA00022692"/>
    </source>
</evidence>
<dbReference type="GO" id="GO:0015628">
    <property type="term" value="P:protein secretion by the type II secretion system"/>
    <property type="evidence" value="ECO:0007669"/>
    <property type="project" value="InterPro"/>
</dbReference>
<dbReference type="HOGENOM" id="CLU_091705_2_1_7"/>
<comment type="similarity">
    <text evidence="2">Belongs to the GSP G family.</text>
</comment>